<dbReference type="InterPro" id="IPR051448">
    <property type="entry name" value="CdaR-like_regulators"/>
</dbReference>
<dbReference type="InterPro" id="IPR041522">
    <property type="entry name" value="CdaR_GGDEF"/>
</dbReference>
<evidence type="ECO:0000313" key="5">
    <source>
        <dbReference type="Proteomes" id="UP000216052"/>
    </source>
</evidence>
<evidence type="ECO:0000259" key="3">
    <source>
        <dbReference type="Pfam" id="PF17853"/>
    </source>
</evidence>
<dbReference type="InterPro" id="IPR025736">
    <property type="entry name" value="PucR_C-HTH_dom"/>
</dbReference>
<comment type="similarity">
    <text evidence="1">Belongs to the CdaR family.</text>
</comment>
<protein>
    <recommendedName>
        <fullName evidence="6">PucR C-terminal helix-turn-helix domain-containing protein</fullName>
    </recommendedName>
</protein>
<reference evidence="4" key="1">
    <citation type="submission" date="2024-05" db="EMBL/GenBank/DDBJ databases">
        <title>Isolation and characterization of Sporomusa carbonis sp. nov., a carboxydotrophic hydrogenogen in the genus of Sporomusa isolated from a charcoal burning pile.</title>
        <authorList>
            <person name="Boeer T."/>
            <person name="Rosenbaum F."/>
            <person name="Eysell L."/>
            <person name="Mueller V."/>
            <person name="Daniel R."/>
            <person name="Poehlein A."/>
        </authorList>
    </citation>
    <scope>NUCLEOTIDE SEQUENCE [LARGE SCALE GENOMIC DNA]</scope>
    <source>
        <strain evidence="4">DSM 3132</strain>
    </source>
</reference>
<dbReference type="Pfam" id="PF13556">
    <property type="entry name" value="HTH_30"/>
    <property type="match status" value="1"/>
</dbReference>
<gene>
    <name evidence="4" type="ORF">SPACI_023040</name>
</gene>
<dbReference type="InterPro" id="IPR042070">
    <property type="entry name" value="PucR_C-HTH_sf"/>
</dbReference>
<dbReference type="Gene3D" id="1.10.10.2840">
    <property type="entry name" value="PucR C-terminal helix-turn-helix domain"/>
    <property type="match status" value="1"/>
</dbReference>
<dbReference type="Proteomes" id="UP000216052">
    <property type="component" value="Chromosome"/>
</dbReference>
<dbReference type="Pfam" id="PF17853">
    <property type="entry name" value="GGDEF_2"/>
    <property type="match status" value="1"/>
</dbReference>
<proteinExistence type="inferred from homology"/>
<dbReference type="PANTHER" id="PTHR33744">
    <property type="entry name" value="CARBOHYDRATE DIACID REGULATOR"/>
    <property type="match status" value="1"/>
</dbReference>
<dbReference type="EMBL" id="CP155571">
    <property type="protein sequence ID" value="XFO72258.1"/>
    <property type="molecule type" value="Genomic_DNA"/>
</dbReference>
<accession>A0ABZ3J295</accession>
<evidence type="ECO:0000313" key="4">
    <source>
        <dbReference type="EMBL" id="XFO72258.1"/>
    </source>
</evidence>
<dbReference type="PANTHER" id="PTHR33744:SF1">
    <property type="entry name" value="DNA-BINDING TRANSCRIPTIONAL ACTIVATOR ADER"/>
    <property type="match status" value="1"/>
</dbReference>
<evidence type="ECO:0000256" key="1">
    <source>
        <dbReference type="ARBA" id="ARBA00006754"/>
    </source>
</evidence>
<name>A0ABZ3J295_SPOA4</name>
<evidence type="ECO:0008006" key="6">
    <source>
        <dbReference type="Google" id="ProtNLM"/>
    </source>
</evidence>
<sequence length="528" mass="61311">MPANIRRIACELNNFRPQLFINSRKNEDVAAAISVSKLPSKYRNDVLYIIKASMLTSLPSSMPINILCICDVEVSDKLFSDSIHNFILFSHPLDVKIIREEVQNIIRTCSGEGYIPQKLLDAVSSGGLQNIADTAYLLLGNPIIIYDLSFKILAFSQNVYPECKLFKKAAKDKQMIEQTMIAFFQENALKTMREQGSSYFFECCDRPVLPEKTIIINSPVFIKGLLVGYAVAMKGYVNWDKGDLGLMDEICKTISIEMRNDRFYRNSKGVLKEHFLMDTLEAETEQKELVKARVNALDMKMHKNMFIVVIRLTEQMEDNSQLRLILREIENIFEDSISIIYKENIVSLIHFHQDKQVLMEIIQEKFHICNSSEDLVTGVSMCFHDICQIKKHYFQALDALDIGLTLQKPGRIYFFQQLSIYRLFKLSGKTTEIRDYLHPAVFCLINYDNENHSELMKTLYYYIINLKALLKTKDILRIHRNTLIYRINKIQELANIDLEDGETVFQLYITFKGLEYIACQENREVDFW</sequence>
<feature type="domain" description="PucR C-terminal helix-turn-helix" evidence="2">
    <location>
        <begin position="455"/>
        <end position="511"/>
    </location>
</feature>
<feature type="domain" description="CdaR GGDEF-like" evidence="3">
    <location>
        <begin position="287"/>
        <end position="402"/>
    </location>
</feature>
<keyword evidence="5" id="KW-1185">Reference proteome</keyword>
<evidence type="ECO:0000259" key="2">
    <source>
        <dbReference type="Pfam" id="PF13556"/>
    </source>
</evidence>
<dbReference type="RefSeq" id="WP_093795546.1">
    <property type="nucleotide sequence ID" value="NZ_CP155571.1"/>
</dbReference>
<organism evidence="4 5">
    <name type="scientific">Sporomusa acidovorans (strain ATCC 49682 / DSM 3132 / Mol)</name>
    <dbReference type="NCBI Taxonomy" id="1123286"/>
    <lineage>
        <taxon>Bacteria</taxon>
        <taxon>Bacillati</taxon>
        <taxon>Bacillota</taxon>
        <taxon>Negativicutes</taxon>
        <taxon>Selenomonadales</taxon>
        <taxon>Sporomusaceae</taxon>
        <taxon>Sporomusa</taxon>
    </lineage>
</organism>